<evidence type="ECO:0000256" key="1">
    <source>
        <dbReference type="SAM" id="MobiDB-lite"/>
    </source>
</evidence>
<accession>A0A5B7GKS8</accession>
<dbReference type="Proteomes" id="UP000324222">
    <property type="component" value="Unassembled WGS sequence"/>
</dbReference>
<feature type="transmembrane region" description="Helical" evidence="2">
    <location>
        <begin position="26"/>
        <end position="57"/>
    </location>
</feature>
<keyword evidence="2" id="KW-1133">Transmembrane helix</keyword>
<keyword evidence="2" id="KW-0812">Transmembrane</keyword>
<keyword evidence="2" id="KW-0472">Membrane</keyword>
<organism evidence="3 4">
    <name type="scientific">Portunus trituberculatus</name>
    <name type="common">Swimming crab</name>
    <name type="synonym">Neptunus trituberculatus</name>
    <dbReference type="NCBI Taxonomy" id="210409"/>
    <lineage>
        <taxon>Eukaryota</taxon>
        <taxon>Metazoa</taxon>
        <taxon>Ecdysozoa</taxon>
        <taxon>Arthropoda</taxon>
        <taxon>Crustacea</taxon>
        <taxon>Multicrustacea</taxon>
        <taxon>Malacostraca</taxon>
        <taxon>Eumalacostraca</taxon>
        <taxon>Eucarida</taxon>
        <taxon>Decapoda</taxon>
        <taxon>Pleocyemata</taxon>
        <taxon>Brachyura</taxon>
        <taxon>Eubrachyura</taxon>
        <taxon>Portunoidea</taxon>
        <taxon>Portunidae</taxon>
        <taxon>Portuninae</taxon>
        <taxon>Portunus</taxon>
    </lineage>
</organism>
<sequence length="250" mass="28400">MPNREVDSQRNLPAIVRVSKSVPLPAMVMVVVSVVLVVVAVGVVVKMVWLPMVCLALQRRKDGGRSYTKNHKQTLRPPPPPRHPPVRPHLTSPTPSYPIASQEPIYHDGSEIWFHEDVDDKYAKVDESVREEPEYEQVDERWILQGNVERHVQWSDNGVYYDVESLYDDVADGGKESGDVEVDKDETLYYSVVEGKNHESEQSSVYENIPKNSVMTGGVEGGECDVEVDEDEELYRRVVEEKSHEEKVSK</sequence>
<dbReference type="EMBL" id="VSRR010015428">
    <property type="protein sequence ID" value="MPC58156.1"/>
    <property type="molecule type" value="Genomic_DNA"/>
</dbReference>
<name>A0A5B7GKS8_PORTR</name>
<feature type="compositionally biased region" description="Polar residues" evidence="1">
    <location>
        <begin position="202"/>
        <end position="215"/>
    </location>
</feature>
<proteinExistence type="predicted"/>
<feature type="region of interest" description="Disordered" evidence="1">
    <location>
        <begin position="199"/>
        <end position="222"/>
    </location>
</feature>
<feature type="region of interest" description="Disordered" evidence="1">
    <location>
        <begin position="63"/>
        <end position="95"/>
    </location>
</feature>
<comment type="caution">
    <text evidence="3">The sequence shown here is derived from an EMBL/GenBank/DDBJ whole genome shotgun (WGS) entry which is preliminary data.</text>
</comment>
<gene>
    <name evidence="3" type="ORF">E2C01_052151</name>
</gene>
<protein>
    <submittedName>
        <fullName evidence="3">Uncharacterized protein</fullName>
    </submittedName>
</protein>
<reference evidence="3 4" key="1">
    <citation type="submission" date="2019-05" db="EMBL/GenBank/DDBJ databases">
        <title>Another draft genome of Portunus trituberculatus and its Hox gene families provides insights of decapod evolution.</title>
        <authorList>
            <person name="Jeong J.-H."/>
            <person name="Song I."/>
            <person name="Kim S."/>
            <person name="Choi T."/>
            <person name="Kim D."/>
            <person name="Ryu S."/>
            <person name="Kim W."/>
        </authorList>
    </citation>
    <scope>NUCLEOTIDE SEQUENCE [LARGE SCALE GENOMIC DNA]</scope>
    <source>
        <tissue evidence="3">Muscle</tissue>
    </source>
</reference>
<evidence type="ECO:0000313" key="4">
    <source>
        <dbReference type="Proteomes" id="UP000324222"/>
    </source>
</evidence>
<dbReference type="AlphaFoldDB" id="A0A5B7GKS8"/>
<keyword evidence="4" id="KW-1185">Reference proteome</keyword>
<evidence type="ECO:0000256" key="2">
    <source>
        <dbReference type="SAM" id="Phobius"/>
    </source>
</evidence>
<evidence type="ECO:0000313" key="3">
    <source>
        <dbReference type="EMBL" id="MPC58156.1"/>
    </source>
</evidence>